<evidence type="ECO:0000313" key="3">
    <source>
        <dbReference type="EMBL" id="MBG9375755.1"/>
    </source>
</evidence>
<evidence type="ECO:0000313" key="4">
    <source>
        <dbReference type="Proteomes" id="UP000628448"/>
    </source>
</evidence>
<dbReference type="InterPro" id="IPR052713">
    <property type="entry name" value="FeoA"/>
</dbReference>
<dbReference type="InterPro" id="IPR007167">
    <property type="entry name" value="Fe-transptr_FeoA-like"/>
</dbReference>
<dbReference type="AlphaFoldDB" id="A0A931E5P9"/>
<organism evidence="3 4">
    <name type="scientific">Panacibacter microcysteis</name>
    <dbReference type="NCBI Taxonomy" id="2793269"/>
    <lineage>
        <taxon>Bacteria</taxon>
        <taxon>Pseudomonadati</taxon>
        <taxon>Bacteroidota</taxon>
        <taxon>Chitinophagia</taxon>
        <taxon>Chitinophagales</taxon>
        <taxon>Chitinophagaceae</taxon>
        <taxon>Panacibacter</taxon>
    </lineage>
</organism>
<evidence type="ECO:0000256" key="1">
    <source>
        <dbReference type="ARBA" id="ARBA00023004"/>
    </source>
</evidence>
<dbReference type="SUPFAM" id="SSF50037">
    <property type="entry name" value="C-terminal domain of transcriptional repressors"/>
    <property type="match status" value="1"/>
</dbReference>
<dbReference type="EMBL" id="JADWYR010000001">
    <property type="protein sequence ID" value="MBG9375755.1"/>
    <property type="molecule type" value="Genomic_DNA"/>
</dbReference>
<dbReference type="RefSeq" id="WP_196989790.1">
    <property type="nucleotide sequence ID" value="NZ_JADWYR010000001.1"/>
</dbReference>
<dbReference type="InterPro" id="IPR008988">
    <property type="entry name" value="Transcriptional_repressor_C"/>
</dbReference>
<dbReference type="GO" id="GO:0046914">
    <property type="term" value="F:transition metal ion binding"/>
    <property type="evidence" value="ECO:0007669"/>
    <property type="project" value="InterPro"/>
</dbReference>
<dbReference type="PANTHER" id="PTHR42954:SF2">
    <property type="entry name" value="FE(2+) TRANSPORT PROTEIN A"/>
    <property type="match status" value="1"/>
</dbReference>
<dbReference type="InterPro" id="IPR038157">
    <property type="entry name" value="FeoA_core_dom"/>
</dbReference>
<dbReference type="Gene3D" id="2.30.30.90">
    <property type="match status" value="1"/>
</dbReference>
<evidence type="ECO:0000259" key="2">
    <source>
        <dbReference type="SMART" id="SM00899"/>
    </source>
</evidence>
<dbReference type="SMART" id="SM00899">
    <property type="entry name" value="FeoA"/>
    <property type="match status" value="1"/>
</dbReference>
<protein>
    <submittedName>
        <fullName evidence="3">Ferrous iron transport protein A</fullName>
    </submittedName>
</protein>
<keyword evidence="1" id="KW-0408">Iron</keyword>
<comment type="caution">
    <text evidence="3">The sequence shown here is derived from an EMBL/GenBank/DDBJ whole genome shotgun (WGS) entry which is preliminary data.</text>
</comment>
<dbReference type="Pfam" id="PF04023">
    <property type="entry name" value="FeoA"/>
    <property type="match status" value="1"/>
</dbReference>
<name>A0A931E5P9_9BACT</name>
<sequence>MKRLSEIGIGKKAIIKSFEKDEIFIKLMEMGCIPGEIIGVEQVAPLGDPISVSVAGYNLSLRLNEADQIFVEEVD</sequence>
<feature type="domain" description="Ferrous iron transporter FeoA-like" evidence="2">
    <location>
        <begin position="2"/>
        <end position="73"/>
    </location>
</feature>
<reference evidence="3" key="1">
    <citation type="submission" date="2020-11" db="EMBL/GenBank/DDBJ databases">
        <title>Bacterial whole genome sequence for Panacibacter sp. DH6.</title>
        <authorList>
            <person name="Le V."/>
            <person name="Ko S."/>
            <person name="Ahn C.-Y."/>
            <person name="Oh H.-M."/>
        </authorList>
    </citation>
    <scope>NUCLEOTIDE SEQUENCE</scope>
    <source>
        <strain evidence="3">DH6</strain>
    </source>
</reference>
<dbReference type="PANTHER" id="PTHR42954">
    <property type="entry name" value="FE(2+) TRANSPORT PROTEIN A"/>
    <property type="match status" value="1"/>
</dbReference>
<gene>
    <name evidence="3" type="ORF">I5907_05885</name>
</gene>
<accession>A0A931E5P9</accession>
<proteinExistence type="predicted"/>
<keyword evidence="4" id="KW-1185">Reference proteome</keyword>
<dbReference type="Proteomes" id="UP000628448">
    <property type="component" value="Unassembled WGS sequence"/>
</dbReference>